<proteinExistence type="predicted"/>
<name>A0A0M3IQH6_ASCLU</name>
<dbReference type="WBParaSite" id="ALUE_0002100401-mRNA-1">
    <property type="protein sequence ID" value="ALUE_0002100401-mRNA-1"/>
    <property type="gene ID" value="ALUE_0002100401"/>
</dbReference>
<evidence type="ECO:0000313" key="3">
    <source>
        <dbReference type="WBParaSite" id="ALUE_0002100401-mRNA-1"/>
    </source>
</evidence>
<dbReference type="AlphaFoldDB" id="A0A0M3IQH6"/>
<feature type="region of interest" description="Disordered" evidence="1">
    <location>
        <begin position="1"/>
        <end position="22"/>
    </location>
</feature>
<accession>A0A0M3IQH6</accession>
<sequence length="75" mass="8312">MSEDLSISAAYQANTPSDSEETSDIIVESFENLGSRLFFSFVDALTVRYGVDRTQVCLMVFWISSSFVEISGIDS</sequence>
<evidence type="ECO:0000313" key="2">
    <source>
        <dbReference type="Proteomes" id="UP000036681"/>
    </source>
</evidence>
<keyword evidence="2" id="KW-1185">Reference proteome</keyword>
<evidence type="ECO:0000256" key="1">
    <source>
        <dbReference type="SAM" id="MobiDB-lite"/>
    </source>
</evidence>
<dbReference type="Proteomes" id="UP000036681">
    <property type="component" value="Unplaced"/>
</dbReference>
<organism evidence="2 3">
    <name type="scientific">Ascaris lumbricoides</name>
    <name type="common">Giant roundworm</name>
    <dbReference type="NCBI Taxonomy" id="6252"/>
    <lineage>
        <taxon>Eukaryota</taxon>
        <taxon>Metazoa</taxon>
        <taxon>Ecdysozoa</taxon>
        <taxon>Nematoda</taxon>
        <taxon>Chromadorea</taxon>
        <taxon>Rhabditida</taxon>
        <taxon>Spirurina</taxon>
        <taxon>Ascaridomorpha</taxon>
        <taxon>Ascaridoidea</taxon>
        <taxon>Ascarididae</taxon>
        <taxon>Ascaris</taxon>
    </lineage>
</organism>
<reference evidence="3" key="1">
    <citation type="submission" date="2017-02" db="UniProtKB">
        <authorList>
            <consortium name="WormBaseParasite"/>
        </authorList>
    </citation>
    <scope>IDENTIFICATION</scope>
</reference>
<protein>
    <submittedName>
        <fullName evidence="3">Major facilitator superfamily (MFS) profile domain-containing protein</fullName>
    </submittedName>
</protein>